<keyword evidence="5" id="KW-0472">Membrane</keyword>
<accession>A0A369B329</accession>
<evidence type="ECO:0000259" key="6">
    <source>
        <dbReference type="Pfam" id="PF00753"/>
    </source>
</evidence>
<comment type="caution">
    <text evidence="8">The sequence shown here is derived from an EMBL/GenBank/DDBJ whole genome shotgun (WGS) entry which is preliminary data.</text>
</comment>
<evidence type="ECO:0000256" key="3">
    <source>
        <dbReference type="ARBA" id="ARBA00022692"/>
    </source>
</evidence>
<feature type="domain" description="Metallo-beta-lactamase" evidence="6">
    <location>
        <begin position="512"/>
        <end position="724"/>
    </location>
</feature>
<dbReference type="NCBIfam" id="TIGR00360">
    <property type="entry name" value="ComEC_N-term"/>
    <property type="match status" value="1"/>
</dbReference>
<dbReference type="InterPro" id="IPR035681">
    <property type="entry name" value="ComA-like_MBL"/>
</dbReference>
<dbReference type="Gene3D" id="3.60.15.10">
    <property type="entry name" value="Ribonuclease Z/Hydroxyacylglutathione hydrolase-like"/>
    <property type="match status" value="1"/>
</dbReference>
<name>A0A369B329_9ENTE</name>
<evidence type="ECO:0000259" key="7">
    <source>
        <dbReference type="Pfam" id="PF03772"/>
    </source>
</evidence>
<dbReference type="GO" id="GO:0030420">
    <property type="term" value="P:establishment of competence for transformation"/>
    <property type="evidence" value="ECO:0007669"/>
    <property type="project" value="InterPro"/>
</dbReference>
<dbReference type="Pfam" id="PF00753">
    <property type="entry name" value="Lactamase_B"/>
    <property type="match status" value="1"/>
</dbReference>
<dbReference type="PANTHER" id="PTHR30619">
    <property type="entry name" value="DNA INTERNALIZATION/COMPETENCE PROTEIN COMEC/REC2"/>
    <property type="match status" value="1"/>
</dbReference>
<reference evidence="8 9" key="1">
    <citation type="submission" date="2017-05" db="EMBL/GenBank/DDBJ databases">
        <title>Vagococcus spp. assemblies.</title>
        <authorList>
            <person name="Gulvik C.A."/>
        </authorList>
    </citation>
    <scope>NUCLEOTIDE SEQUENCE [LARGE SCALE GENOMIC DNA]</scope>
    <source>
        <strain evidence="8 9">NCFB 2497</strain>
    </source>
</reference>
<comment type="subcellular location">
    <subcellularLocation>
        <location evidence="1">Cell membrane</location>
        <topology evidence="1">Multi-pass membrane protein</topology>
    </subcellularLocation>
</comment>
<evidence type="ECO:0000256" key="1">
    <source>
        <dbReference type="ARBA" id="ARBA00004651"/>
    </source>
</evidence>
<dbReference type="AlphaFoldDB" id="A0A369B329"/>
<dbReference type="InterPro" id="IPR001279">
    <property type="entry name" value="Metallo-B-lactamas"/>
</dbReference>
<dbReference type="Pfam" id="PF03772">
    <property type="entry name" value="Competence"/>
    <property type="match status" value="1"/>
</dbReference>
<dbReference type="Proteomes" id="UP000288197">
    <property type="component" value="Unassembled WGS sequence"/>
</dbReference>
<dbReference type="SUPFAM" id="SSF56281">
    <property type="entry name" value="Metallo-hydrolase/oxidoreductase"/>
    <property type="match status" value="1"/>
</dbReference>
<feature type="domain" description="ComEC/Rec2-related protein" evidence="7">
    <location>
        <begin position="219"/>
        <end position="475"/>
    </location>
</feature>
<gene>
    <name evidence="8" type="ORF">CBF32_02080</name>
</gene>
<dbReference type="InterPro" id="IPR004477">
    <property type="entry name" value="ComEC_N"/>
</dbReference>
<evidence type="ECO:0000256" key="4">
    <source>
        <dbReference type="ARBA" id="ARBA00022989"/>
    </source>
</evidence>
<dbReference type="PANTHER" id="PTHR30619:SF7">
    <property type="entry name" value="BETA-LACTAMASE DOMAIN PROTEIN"/>
    <property type="match status" value="1"/>
</dbReference>
<dbReference type="InterPro" id="IPR036866">
    <property type="entry name" value="RibonucZ/Hydroxyglut_hydro"/>
</dbReference>
<organism evidence="8 9">
    <name type="scientific">Vagococcus fluvialis</name>
    <dbReference type="NCBI Taxonomy" id="2738"/>
    <lineage>
        <taxon>Bacteria</taxon>
        <taxon>Bacillati</taxon>
        <taxon>Bacillota</taxon>
        <taxon>Bacilli</taxon>
        <taxon>Lactobacillales</taxon>
        <taxon>Enterococcaceae</taxon>
        <taxon>Vagococcus</taxon>
    </lineage>
</organism>
<dbReference type="InterPro" id="IPR052159">
    <property type="entry name" value="Competence_DNA_uptake"/>
</dbReference>
<dbReference type="GO" id="GO:0005886">
    <property type="term" value="C:plasma membrane"/>
    <property type="evidence" value="ECO:0007669"/>
    <property type="project" value="UniProtKB-SubCell"/>
</dbReference>
<evidence type="ECO:0000313" key="8">
    <source>
        <dbReference type="EMBL" id="RSU04186.1"/>
    </source>
</evidence>
<evidence type="ECO:0000313" key="9">
    <source>
        <dbReference type="Proteomes" id="UP000288197"/>
    </source>
</evidence>
<keyword evidence="2" id="KW-1003">Cell membrane</keyword>
<keyword evidence="9" id="KW-1185">Reference proteome</keyword>
<dbReference type="EMBL" id="NGJX01000002">
    <property type="protein sequence ID" value="RSU04186.1"/>
    <property type="molecule type" value="Genomic_DNA"/>
</dbReference>
<sequence>MLNTFLNNIRGFYFFPIIIFSLSLLILKESNIFLFLCLFFVLLRVLFLKNKEIIFLSVLGLFLSFAIHIYYNQESNLPLMEDEELSLVLIPDTIQVDGDLAKFEALEKKTKEKVIVNYKLQSKEEKDIFLQLTKTYQLTGKATTQPIEVVRNLNGFDYKRYLDLNGVSQKIKLTEITSFEIEKVSIFQPIKKIKEIRRCAIVYTNYRFPTNIGSYMNALLFGYKENTPESFQGVWQKLGVAHLFSLSGMHIYFFIFIFEWLFLVAGLTKEKLYYLSIIFVFILVVMTGLGTGMVRAGIQWLIKQMNDKYKWHLSLLDCWSIALFINCLIDPYLLFTAGGQLTYYLTFMIIMINPLVNQVNRDYLKPWLFSFIISWLSLPLIWFHFYEWNWLNFILTIVLGPVLFMGLLPILLISFILSFIIPSLSFNLIERCFILFQGKGEVAASWNAFRQVTGKLPAVIIMVAIICQWVWLIEWENKKSCSSMKMNLLVLLTFLIPFWKFVNPRGMIAFVDVGQGDSIFLQLPFHRGNYLLDTGGRLNYEREEWQQFTDKRGADYTVIPFMKSKGVKELDAVYISHAHEDHFGDLDRISDNIKVKKLLFGEGSYEQKNFKKMLTYKQIKQTKKEVISSKNNWQRDGIIADCLYPLTKGDGQNNDSVVLKLQIKDQSILLMGDLEKEGENELLKYSPGLLQADILKAGHHGSNTSSQENFLDIVKPTEAIISCGQNNHYNHPSKETLEHFEDRNIHEFRTDEQGMIYYTWSMFSKKLSKGKYIKD</sequence>
<evidence type="ECO:0000256" key="5">
    <source>
        <dbReference type="ARBA" id="ARBA00023136"/>
    </source>
</evidence>
<dbReference type="CDD" id="cd07731">
    <property type="entry name" value="ComA-like_MBL-fold"/>
    <property type="match status" value="1"/>
</dbReference>
<dbReference type="InterPro" id="IPR004797">
    <property type="entry name" value="Competence_ComEC/Rec2"/>
</dbReference>
<dbReference type="OrthoDB" id="9761531at2"/>
<keyword evidence="4" id="KW-1133">Transmembrane helix</keyword>
<evidence type="ECO:0000256" key="2">
    <source>
        <dbReference type="ARBA" id="ARBA00022475"/>
    </source>
</evidence>
<protein>
    <submittedName>
        <fullName evidence="8">DNA internalization-related competence protein ComEC/Rec2</fullName>
    </submittedName>
</protein>
<dbReference type="NCBIfam" id="TIGR00361">
    <property type="entry name" value="ComEC_Rec2"/>
    <property type="match status" value="1"/>
</dbReference>
<proteinExistence type="predicted"/>
<keyword evidence="3" id="KW-0812">Transmembrane</keyword>